<dbReference type="SUPFAM" id="SSF53383">
    <property type="entry name" value="PLP-dependent transferases"/>
    <property type="match status" value="1"/>
</dbReference>
<evidence type="ECO:0000256" key="1">
    <source>
        <dbReference type="ARBA" id="ARBA00001933"/>
    </source>
</evidence>
<dbReference type="InterPro" id="IPR004839">
    <property type="entry name" value="Aminotransferase_I/II_large"/>
</dbReference>
<gene>
    <name evidence="7" type="ORF">QIT00_14995</name>
</gene>
<dbReference type="Gene3D" id="3.90.1150.10">
    <property type="entry name" value="Aspartate Aminotransferase, domain 1"/>
    <property type="match status" value="1"/>
</dbReference>
<name>A0ABT6SW71_9ACTN</name>
<dbReference type="Proteomes" id="UP001237105">
    <property type="component" value="Unassembled WGS sequence"/>
</dbReference>
<dbReference type="InterPro" id="IPR015422">
    <property type="entry name" value="PyrdxlP-dep_Trfase_small"/>
</dbReference>
<protein>
    <submittedName>
        <fullName evidence="7">Aminotransferase class I/II-fold pyridoxal phosphate-dependent enzyme</fullName>
    </submittedName>
</protein>
<comment type="caution">
    <text evidence="7">The sequence shown here is derived from an EMBL/GenBank/DDBJ whole genome shotgun (WGS) entry which is preliminary data.</text>
</comment>
<sequence>MTERALGLRARERLSTNENEFGPAPEVLRAVSDAAGEAHRYPDCDHRVLREELASRLRTEPDSILVGSGVDGLLGATARTFLGPDRAAVTSEATYPTFGYFARAQGADLRLVPYRSGRVDLGALARAAHETRAAVVYLADPDNPTGSSHGAAAVLDLADALPAHTVLVVDGAYAEYQNASCRLTAGQVTARRILWLRTFSKAYALAGLRIGYAVGAPELLGTLARGAEHYVVGRVSEAAALAALDAAAHLSHVIEETTVGRAHYTAALSRLGMTVLPGTTNFVTARLPEAATARHLTDALARHGIFVRSLTAPGMTDCLRISIGPATQRAVVLAAIERALDHRTAVTTS</sequence>
<dbReference type="EMBL" id="JASCIS010000013">
    <property type="protein sequence ID" value="MDI3419854.1"/>
    <property type="molecule type" value="Genomic_DNA"/>
</dbReference>
<evidence type="ECO:0000256" key="4">
    <source>
        <dbReference type="ARBA" id="ARBA00022898"/>
    </source>
</evidence>
<evidence type="ECO:0000256" key="2">
    <source>
        <dbReference type="ARBA" id="ARBA00022576"/>
    </source>
</evidence>
<feature type="domain" description="Aminotransferase class I/classII large" evidence="6">
    <location>
        <begin position="14"/>
        <end position="337"/>
    </location>
</feature>
<dbReference type="PANTHER" id="PTHR43643">
    <property type="entry name" value="HISTIDINOL-PHOSPHATE AMINOTRANSFERASE 2"/>
    <property type="match status" value="1"/>
</dbReference>
<dbReference type="Pfam" id="PF00155">
    <property type="entry name" value="Aminotran_1_2"/>
    <property type="match status" value="1"/>
</dbReference>
<dbReference type="CDD" id="cd00609">
    <property type="entry name" value="AAT_like"/>
    <property type="match status" value="1"/>
</dbReference>
<comment type="cofactor">
    <cofactor evidence="1 5">
        <name>pyridoxal 5'-phosphate</name>
        <dbReference type="ChEBI" id="CHEBI:597326"/>
    </cofactor>
</comment>
<reference evidence="7 8" key="1">
    <citation type="submission" date="2023-05" db="EMBL/GenBank/DDBJ databases">
        <title>Draft genome sequence of Streptomyces sp. B-S-A12 isolated from a cave soil in Thailand.</title>
        <authorList>
            <person name="Chamroensaksri N."/>
            <person name="Muangham S."/>
        </authorList>
    </citation>
    <scope>NUCLEOTIDE SEQUENCE [LARGE SCALE GENOMIC DNA]</scope>
    <source>
        <strain evidence="7 8">B-S-A12</strain>
    </source>
</reference>
<dbReference type="InterPro" id="IPR015421">
    <property type="entry name" value="PyrdxlP-dep_Trfase_major"/>
</dbReference>
<dbReference type="PROSITE" id="PS00599">
    <property type="entry name" value="AA_TRANSFER_CLASS_2"/>
    <property type="match status" value="1"/>
</dbReference>
<dbReference type="Gene3D" id="3.40.640.10">
    <property type="entry name" value="Type I PLP-dependent aspartate aminotransferase-like (Major domain)"/>
    <property type="match status" value="1"/>
</dbReference>
<evidence type="ECO:0000256" key="3">
    <source>
        <dbReference type="ARBA" id="ARBA00022679"/>
    </source>
</evidence>
<organism evidence="7 8">
    <name type="scientific">Streptomyces luteolus</name>
    <dbReference type="NCBI Taxonomy" id="3043615"/>
    <lineage>
        <taxon>Bacteria</taxon>
        <taxon>Bacillati</taxon>
        <taxon>Actinomycetota</taxon>
        <taxon>Actinomycetes</taxon>
        <taxon>Kitasatosporales</taxon>
        <taxon>Streptomycetaceae</taxon>
        <taxon>Streptomyces</taxon>
    </lineage>
</organism>
<proteinExistence type="inferred from homology"/>
<evidence type="ECO:0000313" key="8">
    <source>
        <dbReference type="Proteomes" id="UP001237105"/>
    </source>
</evidence>
<keyword evidence="4 5" id="KW-0663">Pyridoxal phosphate</keyword>
<keyword evidence="2 7" id="KW-0032">Aminotransferase</keyword>
<accession>A0ABT6SW71</accession>
<comment type="similarity">
    <text evidence="5">Belongs to the class-II pyridoxal-phosphate-dependent aminotransferase family.</text>
</comment>
<evidence type="ECO:0000313" key="7">
    <source>
        <dbReference type="EMBL" id="MDI3419854.1"/>
    </source>
</evidence>
<evidence type="ECO:0000256" key="5">
    <source>
        <dbReference type="RuleBase" id="RU003693"/>
    </source>
</evidence>
<dbReference type="InterPro" id="IPR015424">
    <property type="entry name" value="PyrdxlP-dep_Trfase"/>
</dbReference>
<evidence type="ECO:0000259" key="6">
    <source>
        <dbReference type="Pfam" id="PF00155"/>
    </source>
</evidence>
<dbReference type="InterPro" id="IPR001917">
    <property type="entry name" value="Aminotrans_II_pyridoxalP_BS"/>
</dbReference>
<keyword evidence="3" id="KW-0808">Transferase</keyword>
<dbReference type="InterPro" id="IPR050106">
    <property type="entry name" value="HistidinolP_aminotransfase"/>
</dbReference>
<dbReference type="RefSeq" id="WP_282535740.1">
    <property type="nucleotide sequence ID" value="NZ_JASCIS010000013.1"/>
</dbReference>
<dbReference type="PANTHER" id="PTHR43643:SF3">
    <property type="entry name" value="HISTIDINOL-PHOSPHATE AMINOTRANSFERASE"/>
    <property type="match status" value="1"/>
</dbReference>
<dbReference type="GO" id="GO:0008483">
    <property type="term" value="F:transaminase activity"/>
    <property type="evidence" value="ECO:0007669"/>
    <property type="project" value="UniProtKB-KW"/>
</dbReference>
<keyword evidence="8" id="KW-1185">Reference proteome</keyword>